<sequence length="99" mass="10519">MKIVTANRLIDGEVVWLGAGNAWVGQVSEALVLDGKDDVAAALAAGLASAERREVVDVYEVDVTEEDGKLVPVRLREKIRAKGPTTHPELGKQAQASQA</sequence>
<dbReference type="EMBL" id="FRBW01000001">
    <property type="protein sequence ID" value="SHL40887.1"/>
    <property type="molecule type" value="Genomic_DNA"/>
</dbReference>
<dbReference type="InterPro" id="IPR021270">
    <property type="entry name" value="DUF2849"/>
</dbReference>
<proteinExistence type="predicted"/>
<dbReference type="Proteomes" id="UP000186002">
    <property type="component" value="Unassembled WGS sequence"/>
</dbReference>
<protein>
    <recommendedName>
        <fullName evidence="3">DUF2849 domain-containing protein</fullName>
    </recommendedName>
</protein>
<dbReference type="AlphaFoldDB" id="A0A1M7ADY9"/>
<dbReference type="Pfam" id="PF11011">
    <property type="entry name" value="DUF2849"/>
    <property type="match status" value="1"/>
</dbReference>
<evidence type="ECO:0008006" key="3">
    <source>
        <dbReference type="Google" id="ProtNLM"/>
    </source>
</evidence>
<accession>A0A1M7ADY9</accession>
<dbReference type="RefSeq" id="WP_073008406.1">
    <property type="nucleotide sequence ID" value="NZ_FRBW01000001.1"/>
</dbReference>
<dbReference type="STRING" id="735517.SAMN05444272_0514"/>
<reference evidence="1 2" key="1">
    <citation type="submission" date="2016-11" db="EMBL/GenBank/DDBJ databases">
        <authorList>
            <person name="Jaros S."/>
            <person name="Januszkiewicz K."/>
            <person name="Wedrychowicz H."/>
        </authorList>
    </citation>
    <scope>NUCLEOTIDE SEQUENCE [LARGE SCALE GENOMIC DNA]</scope>
    <source>
        <strain evidence="1 2">DSM 22153</strain>
    </source>
</reference>
<evidence type="ECO:0000313" key="1">
    <source>
        <dbReference type="EMBL" id="SHL40887.1"/>
    </source>
</evidence>
<name>A0A1M7ADY9_9HYPH</name>
<organism evidence="1 2">
    <name type="scientific">Roseibium suaedae</name>
    <dbReference type="NCBI Taxonomy" id="735517"/>
    <lineage>
        <taxon>Bacteria</taxon>
        <taxon>Pseudomonadati</taxon>
        <taxon>Pseudomonadota</taxon>
        <taxon>Alphaproteobacteria</taxon>
        <taxon>Hyphomicrobiales</taxon>
        <taxon>Stappiaceae</taxon>
        <taxon>Roseibium</taxon>
    </lineage>
</organism>
<gene>
    <name evidence="1" type="ORF">SAMN05444272_0514</name>
</gene>
<dbReference type="OrthoDB" id="5738806at2"/>
<evidence type="ECO:0000313" key="2">
    <source>
        <dbReference type="Proteomes" id="UP000186002"/>
    </source>
</evidence>
<keyword evidence="2" id="KW-1185">Reference proteome</keyword>